<organism evidence="6">
    <name type="scientific">Lygus hesperus</name>
    <name type="common">Western plant bug</name>
    <dbReference type="NCBI Taxonomy" id="30085"/>
    <lineage>
        <taxon>Eukaryota</taxon>
        <taxon>Metazoa</taxon>
        <taxon>Ecdysozoa</taxon>
        <taxon>Arthropoda</taxon>
        <taxon>Hexapoda</taxon>
        <taxon>Insecta</taxon>
        <taxon>Pterygota</taxon>
        <taxon>Neoptera</taxon>
        <taxon>Paraneoptera</taxon>
        <taxon>Hemiptera</taxon>
        <taxon>Heteroptera</taxon>
        <taxon>Panheteroptera</taxon>
        <taxon>Cimicomorpha</taxon>
        <taxon>Miridae</taxon>
        <taxon>Mirini</taxon>
        <taxon>Lygus</taxon>
    </lineage>
</organism>
<comment type="subcellular location">
    <subcellularLocation>
        <location evidence="1">Nucleus</location>
        <location evidence="1">Nucleolus</location>
    </subcellularLocation>
</comment>
<evidence type="ECO:0000256" key="4">
    <source>
        <dbReference type="ARBA" id="ARBA00023242"/>
    </source>
</evidence>
<dbReference type="Pfam" id="PF00400">
    <property type="entry name" value="WD40"/>
    <property type="match status" value="3"/>
</dbReference>
<dbReference type="Gene3D" id="2.130.10.10">
    <property type="entry name" value="YVTN repeat-like/Quinoprotein amine dehydrogenase"/>
    <property type="match status" value="1"/>
</dbReference>
<dbReference type="InterPro" id="IPR019775">
    <property type="entry name" value="WD40_repeat_CS"/>
</dbReference>
<evidence type="ECO:0000256" key="5">
    <source>
        <dbReference type="PROSITE-ProRule" id="PRU00221"/>
    </source>
</evidence>
<dbReference type="GO" id="GO:0005730">
    <property type="term" value="C:nucleolus"/>
    <property type="evidence" value="ECO:0007669"/>
    <property type="project" value="UniProtKB-SubCell"/>
</dbReference>
<evidence type="ECO:0000313" key="6">
    <source>
        <dbReference type="EMBL" id="JAG43555.1"/>
    </source>
</evidence>
<keyword evidence="2 5" id="KW-0853">WD repeat</keyword>
<protein>
    <submittedName>
        <fullName evidence="6">Uncharacterized protein</fullName>
    </submittedName>
</protein>
<dbReference type="EMBL" id="GBHO01000049">
    <property type="protein sequence ID" value="JAG43555.1"/>
    <property type="molecule type" value="Transcribed_RNA"/>
</dbReference>
<dbReference type="PROSITE" id="PS50294">
    <property type="entry name" value="WD_REPEATS_REGION"/>
    <property type="match status" value="2"/>
</dbReference>
<dbReference type="PANTHER" id="PTHR19848">
    <property type="entry name" value="WD40 REPEAT PROTEIN"/>
    <property type="match status" value="1"/>
</dbReference>
<dbReference type="AlphaFoldDB" id="A0A0A9ZJK4"/>
<dbReference type="PANTHER" id="PTHR19848:SF0">
    <property type="entry name" value="NOTCHLESS PROTEIN HOMOLOG 1"/>
    <property type="match status" value="1"/>
</dbReference>
<dbReference type="PROSITE" id="PS50082">
    <property type="entry name" value="WD_REPEATS_2"/>
    <property type="match status" value="3"/>
</dbReference>
<evidence type="ECO:0000256" key="2">
    <source>
        <dbReference type="ARBA" id="ARBA00022574"/>
    </source>
</evidence>
<keyword evidence="4" id="KW-0539">Nucleus</keyword>
<sequence>MAVAWSPCSTYLASGDMDGTIIIWDPRTAKPLHGTKMLQSHSKSITALVWQPLKDSNTGSGVSNTSILLASASRDGTIRIWNVRNGTCIHIFTGHTQSIRTLKWGGAGYLYSGSQDRSIKVWDFKKRTLHCTLDGHRHWVNTLSTNTDYTLRLGPYNKDGS</sequence>
<dbReference type="SMART" id="SM00320">
    <property type="entry name" value="WD40"/>
    <property type="match status" value="3"/>
</dbReference>
<dbReference type="InterPro" id="IPR001680">
    <property type="entry name" value="WD40_rpt"/>
</dbReference>
<reference evidence="6" key="1">
    <citation type="journal article" date="2014" name="PLoS ONE">
        <title>Transcriptome-Based Identification of ABC Transporters in the Western Tarnished Plant Bug Lygus hesperus.</title>
        <authorList>
            <person name="Hull J.J."/>
            <person name="Chaney K."/>
            <person name="Geib S.M."/>
            <person name="Fabrick J.A."/>
            <person name="Brent C.S."/>
            <person name="Walsh D."/>
            <person name="Lavine L.C."/>
        </authorList>
    </citation>
    <scope>NUCLEOTIDE SEQUENCE</scope>
</reference>
<evidence type="ECO:0000256" key="3">
    <source>
        <dbReference type="ARBA" id="ARBA00022737"/>
    </source>
</evidence>
<dbReference type="GO" id="GO:0000027">
    <property type="term" value="P:ribosomal large subunit assembly"/>
    <property type="evidence" value="ECO:0007669"/>
    <property type="project" value="TreeGrafter"/>
</dbReference>
<dbReference type="InterPro" id="IPR036322">
    <property type="entry name" value="WD40_repeat_dom_sf"/>
</dbReference>
<dbReference type="InterPro" id="IPR015943">
    <property type="entry name" value="WD40/YVTN_repeat-like_dom_sf"/>
</dbReference>
<feature type="repeat" description="WD" evidence="5">
    <location>
        <begin position="68"/>
        <end position="91"/>
    </location>
</feature>
<feature type="repeat" description="WD" evidence="5">
    <location>
        <begin position="1"/>
        <end position="34"/>
    </location>
</feature>
<accession>A0A0A9ZJK4</accession>
<dbReference type="PRINTS" id="PR00320">
    <property type="entry name" value="GPROTEINBRPT"/>
</dbReference>
<name>A0A0A9ZJK4_LYGHE</name>
<dbReference type="PROSITE" id="PS00678">
    <property type="entry name" value="WD_REPEATS_1"/>
    <property type="match status" value="2"/>
</dbReference>
<dbReference type="SUPFAM" id="SSF50978">
    <property type="entry name" value="WD40 repeat-like"/>
    <property type="match status" value="1"/>
</dbReference>
<feature type="repeat" description="WD" evidence="5">
    <location>
        <begin position="92"/>
        <end position="125"/>
    </location>
</feature>
<keyword evidence="3" id="KW-0677">Repeat</keyword>
<dbReference type="InterPro" id="IPR020472">
    <property type="entry name" value="WD40_PAC1"/>
</dbReference>
<proteinExistence type="predicted"/>
<reference evidence="6" key="2">
    <citation type="submission" date="2014-07" db="EMBL/GenBank/DDBJ databases">
        <authorList>
            <person name="Hull J."/>
        </authorList>
    </citation>
    <scope>NUCLEOTIDE SEQUENCE</scope>
</reference>
<evidence type="ECO:0000256" key="1">
    <source>
        <dbReference type="ARBA" id="ARBA00004604"/>
    </source>
</evidence>
<gene>
    <name evidence="6" type="ORF">CM83_20096</name>
</gene>